<dbReference type="InterPro" id="IPR037993">
    <property type="entry name" value="NDPk7B"/>
</dbReference>
<dbReference type="GO" id="GO:0005879">
    <property type="term" value="C:axonemal microtubule"/>
    <property type="evidence" value="ECO:0007669"/>
    <property type="project" value="TreeGrafter"/>
</dbReference>
<dbReference type="PROSITE" id="PS51374">
    <property type="entry name" value="NDPK_LIKE"/>
    <property type="match status" value="2"/>
</dbReference>
<dbReference type="FunFam" id="3.30.70.141:FF:000004">
    <property type="entry name" value="Nucleoside diphosphate kinase 7"/>
    <property type="match status" value="1"/>
</dbReference>
<dbReference type="VEuPathDB" id="CryptoDB:Cvel_19531"/>
<keyword evidence="4" id="KW-0206">Cytoskeleton</keyword>
<dbReference type="PhylomeDB" id="A0A0G4FZF8"/>
<keyword evidence="5" id="KW-0966">Cell projection</keyword>
<dbReference type="InterPro" id="IPR057579">
    <property type="entry name" value="DM10_NDK7"/>
</dbReference>
<evidence type="ECO:0000256" key="3">
    <source>
        <dbReference type="ARBA" id="ARBA00022490"/>
    </source>
</evidence>
<accession>A0A0G4FZF8</accession>
<dbReference type="Pfam" id="PF25364">
    <property type="entry name" value="PH_NDK7_N"/>
    <property type="match status" value="1"/>
</dbReference>
<protein>
    <recommendedName>
        <fullName evidence="7">DM10 domain-containing protein</fullName>
    </recommendedName>
</protein>
<dbReference type="Gene3D" id="3.30.70.141">
    <property type="entry name" value="Nucleoside diphosphate kinase-like domain"/>
    <property type="match status" value="2"/>
</dbReference>
<feature type="domain" description="DM10" evidence="7">
    <location>
        <begin position="2"/>
        <end position="90"/>
    </location>
</feature>
<dbReference type="CDD" id="cd04412">
    <property type="entry name" value="NDPk7B"/>
    <property type="match status" value="1"/>
</dbReference>
<evidence type="ECO:0000256" key="6">
    <source>
        <dbReference type="PROSITE-ProRule" id="PRU00706"/>
    </source>
</evidence>
<dbReference type="InterPro" id="IPR034907">
    <property type="entry name" value="NDK-like_dom"/>
</dbReference>
<organism evidence="8">
    <name type="scientific">Chromera velia CCMP2878</name>
    <dbReference type="NCBI Taxonomy" id="1169474"/>
    <lineage>
        <taxon>Eukaryota</taxon>
        <taxon>Sar</taxon>
        <taxon>Alveolata</taxon>
        <taxon>Colpodellida</taxon>
        <taxon>Chromeraceae</taxon>
        <taxon>Chromera</taxon>
    </lineage>
</organism>
<dbReference type="PANTHER" id="PTHR43109:SF2">
    <property type="entry name" value="NUCLEOSIDE DIPHOSPHATE KINASE 7"/>
    <property type="match status" value="1"/>
</dbReference>
<evidence type="ECO:0000256" key="4">
    <source>
        <dbReference type="ARBA" id="ARBA00023212"/>
    </source>
</evidence>
<name>A0A0G4FZF8_9ALVE</name>
<dbReference type="PROSITE" id="PS51336">
    <property type="entry name" value="DM10"/>
    <property type="match status" value="1"/>
</dbReference>
<evidence type="ECO:0000259" key="7">
    <source>
        <dbReference type="PROSITE" id="PS51336"/>
    </source>
</evidence>
<evidence type="ECO:0000256" key="1">
    <source>
        <dbReference type="ARBA" id="ARBA00004138"/>
    </source>
</evidence>
<evidence type="ECO:0000256" key="2">
    <source>
        <dbReference type="ARBA" id="ARBA00004245"/>
    </source>
</evidence>
<dbReference type="SMART" id="SM00676">
    <property type="entry name" value="DM10"/>
    <property type="match status" value="1"/>
</dbReference>
<comment type="subcellular location">
    <subcellularLocation>
        <location evidence="1">Cell projection</location>
        <location evidence="1">Cilium</location>
    </subcellularLocation>
    <subcellularLocation>
        <location evidence="2">Cytoplasm</location>
        <location evidence="2">Cytoskeleton</location>
    </subcellularLocation>
</comment>
<dbReference type="InterPro" id="IPR036850">
    <property type="entry name" value="NDK-like_dom_sf"/>
</dbReference>
<dbReference type="Gene3D" id="2.30.29.170">
    <property type="match status" value="1"/>
</dbReference>
<gene>
    <name evidence="8" type="ORF">Cvel_19531</name>
</gene>
<dbReference type="EMBL" id="CDMZ01000763">
    <property type="protein sequence ID" value="CEM21016.1"/>
    <property type="molecule type" value="Genomic_DNA"/>
</dbReference>
<dbReference type="AlphaFoldDB" id="A0A0G4FZF8"/>
<evidence type="ECO:0000313" key="8">
    <source>
        <dbReference type="EMBL" id="CEM21016.1"/>
    </source>
</evidence>
<sequence length="375" mass="41958">MSEDRFVFNVDWHDVQADLIRKYTLTYYPTDKTIEMWDIKNKRPFLKRCDYPGISQTDLYLGATVTVFSRQLKLTDYADVYTRKRLEWRKSSCCFIVKPDAYRFLGSVVDLILKSGVTIAKLQMIQMDKHTASEFASIVPADADPKGLAEVLSADVCVLGEVVGEDCVPRMVEVAGPADPQEAQSVAPSSIRALYGTSLKDNALHVSSDSAAGLAECEFFFGPEGSGWETTAKFQDSTCCIIRPHAIRSAGKIIERIQSEGFEISALKLFHLDRRAADEFLEVYKNVLPETASLSEEMHSGPCVVMELRKENAVDSLRALCGPHDPEIARHLRPETLRAKFGIDRVKNAVHCTDLSDDGVLECQYFFQILHSASR</sequence>
<comment type="similarity">
    <text evidence="6">Belongs to the NDK family.</text>
</comment>
<dbReference type="PANTHER" id="PTHR43109">
    <property type="entry name" value="NUCLEOSIDE DIPHOSPHATE KINASE 7"/>
    <property type="match status" value="1"/>
</dbReference>
<keyword evidence="3" id="KW-0963">Cytoplasm</keyword>
<dbReference type="InterPro" id="IPR006602">
    <property type="entry name" value="DM10_dom"/>
</dbReference>
<proteinExistence type="inferred from homology"/>
<dbReference type="SMART" id="SM00562">
    <property type="entry name" value="NDK"/>
    <property type="match status" value="2"/>
</dbReference>
<dbReference type="SUPFAM" id="SSF54919">
    <property type="entry name" value="Nucleoside diphosphate kinase, NDK"/>
    <property type="match status" value="2"/>
</dbReference>
<dbReference type="Pfam" id="PF00334">
    <property type="entry name" value="NDK"/>
    <property type="match status" value="2"/>
</dbReference>
<comment type="caution">
    <text evidence="6">Lacks conserved residue(s) required for the propagation of feature annotation.</text>
</comment>
<reference evidence="8" key="1">
    <citation type="submission" date="2014-11" db="EMBL/GenBank/DDBJ databases">
        <authorList>
            <person name="Otto D Thomas"/>
            <person name="Naeem Raeece"/>
        </authorList>
    </citation>
    <scope>NUCLEOTIDE SEQUENCE</scope>
</reference>
<evidence type="ECO:0000256" key="5">
    <source>
        <dbReference type="ARBA" id="ARBA00023273"/>
    </source>
</evidence>